<dbReference type="InterPro" id="IPR050924">
    <property type="entry name" value="Peroxiredoxin_BCP/PrxQ"/>
</dbReference>
<dbReference type="EC" id="1.11.1.24" evidence="2"/>
<dbReference type="PROSITE" id="PS51352">
    <property type="entry name" value="THIOREDOXIN_2"/>
    <property type="match status" value="1"/>
</dbReference>
<dbReference type="GO" id="GO:0045454">
    <property type="term" value="P:cell redox homeostasis"/>
    <property type="evidence" value="ECO:0007669"/>
    <property type="project" value="TreeGrafter"/>
</dbReference>
<keyword evidence="7" id="KW-0676">Redox-active center</keyword>
<evidence type="ECO:0000256" key="11">
    <source>
        <dbReference type="ARBA" id="ARBA00049091"/>
    </source>
</evidence>
<keyword evidence="5" id="KW-0560">Oxidoreductase</keyword>
<dbReference type="GO" id="GO:0008379">
    <property type="term" value="F:thioredoxin peroxidase activity"/>
    <property type="evidence" value="ECO:0007669"/>
    <property type="project" value="TreeGrafter"/>
</dbReference>
<gene>
    <name evidence="14" type="ORF">HDF09_000101</name>
</gene>
<dbReference type="Proteomes" id="UP000568106">
    <property type="component" value="Unassembled WGS sequence"/>
</dbReference>
<evidence type="ECO:0000313" key="15">
    <source>
        <dbReference type="Proteomes" id="UP000568106"/>
    </source>
</evidence>
<evidence type="ECO:0000256" key="7">
    <source>
        <dbReference type="ARBA" id="ARBA00023284"/>
    </source>
</evidence>
<dbReference type="EMBL" id="JACHDY010000001">
    <property type="protein sequence ID" value="MBB5315451.1"/>
    <property type="molecule type" value="Genomic_DNA"/>
</dbReference>
<comment type="catalytic activity">
    <reaction evidence="11">
        <text>a hydroperoxide + [thioredoxin]-dithiol = an alcohol + [thioredoxin]-disulfide + H2O</text>
        <dbReference type="Rhea" id="RHEA:62620"/>
        <dbReference type="Rhea" id="RHEA-COMP:10698"/>
        <dbReference type="Rhea" id="RHEA-COMP:10700"/>
        <dbReference type="ChEBI" id="CHEBI:15377"/>
        <dbReference type="ChEBI" id="CHEBI:29950"/>
        <dbReference type="ChEBI" id="CHEBI:30879"/>
        <dbReference type="ChEBI" id="CHEBI:35924"/>
        <dbReference type="ChEBI" id="CHEBI:50058"/>
        <dbReference type="EC" id="1.11.1.24"/>
    </reaction>
</comment>
<proteinExistence type="inferred from homology"/>
<evidence type="ECO:0000256" key="3">
    <source>
        <dbReference type="ARBA" id="ARBA00022559"/>
    </source>
</evidence>
<evidence type="ECO:0000256" key="5">
    <source>
        <dbReference type="ARBA" id="ARBA00023002"/>
    </source>
</evidence>
<dbReference type="PANTHER" id="PTHR42801">
    <property type="entry name" value="THIOREDOXIN-DEPENDENT PEROXIDE REDUCTASE"/>
    <property type="match status" value="1"/>
</dbReference>
<dbReference type="PANTHER" id="PTHR42801:SF4">
    <property type="entry name" value="AHPC_TSA FAMILY PROTEIN"/>
    <property type="match status" value="1"/>
</dbReference>
<keyword evidence="3" id="KW-0575">Peroxidase</keyword>
<keyword evidence="15" id="KW-1185">Reference proteome</keyword>
<keyword evidence="6" id="KW-1015">Disulfide bond</keyword>
<evidence type="ECO:0000259" key="13">
    <source>
        <dbReference type="PROSITE" id="PS51352"/>
    </source>
</evidence>
<dbReference type="GO" id="GO:0034599">
    <property type="term" value="P:cellular response to oxidative stress"/>
    <property type="evidence" value="ECO:0007669"/>
    <property type="project" value="TreeGrafter"/>
</dbReference>
<dbReference type="InterPro" id="IPR036249">
    <property type="entry name" value="Thioredoxin-like_sf"/>
</dbReference>
<keyword evidence="4" id="KW-0049">Antioxidant</keyword>
<dbReference type="SUPFAM" id="SSF52833">
    <property type="entry name" value="Thioredoxin-like"/>
    <property type="match status" value="1"/>
</dbReference>
<evidence type="ECO:0000256" key="10">
    <source>
        <dbReference type="ARBA" id="ARBA00042639"/>
    </source>
</evidence>
<comment type="caution">
    <text evidence="14">The sequence shown here is derived from an EMBL/GenBank/DDBJ whole genome shotgun (WGS) entry which is preliminary data.</text>
</comment>
<feature type="domain" description="Thioredoxin" evidence="13">
    <location>
        <begin position="27"/>
        <end position="188"/>
    </location>
</feature>
<sequence>MIAKKFLVLALGFLMMGSAPLTTAETPEVGQKAPEFHLSTPDGHPLSLSEFSAKGTVVLVVLRGFPGYQCPYCQKQVHDFVTNGEKFVTAGAEVILVYPGPPADLDQHAKEFLTKENPLPGNVHLVIDPDYAFTNQYGLRWDAPHETAYPSTFLIDRGSTVFFRKVSHGHGDRTTAADVLGELERDRAAHSH</sequence>
<feature type="signal peptide" evidence="12">
    <location>
        <begin position="1"/>
        <end position="24"/>
    </location>
</feature>
<evidence type="ECO:0000256" key="12">
    <source>
        <dbReference type="SAM" id="SignalP"/>
    </source>
</evidence>
<dbReference type="InterPro" id="IPR000866">
    <property type="entry name" value="AhpC/TSA"/>
</dbReference>
<reference evidence="14" key="1">
    <citation type="submission" date="2020-08" db="EMBL/GenBank/DDBJ databases">
        <title>Genomic Encyclopedia of Type Strains, Phase IV (KMG-V): Genome sequencing to study the core and pangenomes of soil and plant-associated prokaryotes.</title>
        <authorList>
            <person name="Whitman W."/>
        </authorList>
    </citation>
    <scope>NUCLEOTIDE SEQUENCE [LARGE SCALE GENOMIC DNA]</scope>
    <source>
        <strain evidence="14">M8UP27</strain>
    </source>
</reference>
<evidence type="ECO:0000256" key="1">
    <source>
        <dbReference type="ARBA" id="ARBA00003330"/>
    </source>
</evidence>
<comment type="similarity">
    <text evidence="9">Belongs to the peroxiredoxin family. BCP/PrxQ subfamily.</text>
</comment>
<evidence type="ECO:0000256" key="9">
    <source>
        <dbReference type="ARBA" id="ARBA00038489"/>
    </source>
</evidence>
<accession>A0A7W8IE51</accession>
<feature type="chain" id="PRO_5031356872" description="thioredoxin-dependent peroxiredoxin" evidence="12">
    <location>
        <begin position="25"/>
        <end position="192"/>
    </location>
</feature>
<dbReference type="GO" id="GO:0005737">
    <property type="term" value="C:cytoplasm"/>
    <property type="evidence" value="ECO:0007669"/>
    <property type="project" value="TreeGrafter"/>
</dbReference>
<dbReference type="AlphaFoldDB" id="A0A7W8IE51"/>
<keyword evidence="12" id="KW-0732">Signal</keyword>
<dbReference type="Pfam" id="PF00578">
    <property type="entry name" value="AhpC-TSA"/>
    <property type="match status" value="1"/>
</dbReference>
<evidence type="ECO:0000313" key="14">
    <source>
        <dbReference type="EMBL" id="MBB5315451.1"/>
    </source>
</evidence>
<evidence type="ECO:0000256" key="6">
    <source>
        <dbReference type="ARBA" id="ARBA00023157"/>
    </source>
</evidence>
<protein>
    <recommendedName>
        <fullName evidence="2">thioredoxin-dependent peroxiredoxin</fullName>
        <ecNumber evidence="2">1.11.1.24</ecNumber>
    </recommendedName>
    <alternativeName>
        <fullName evidence="8">Thioredoxin peroxidase</fullName>
    </alternativeName>
    <alternativeName>
        <fullName evidence="10">Thioredoxin-dependent peroxiredoxin Bcp</fullName>
    </alternativeName>
</protein>
<evidence type="ECO:0000256" key="2">
    <source>
        <dbReference type="ARBA" id="ARBA00013017"/>
    </source>
</evidence>
<dbReference type="InterPro" id="IPR013766">
    <property type="entry name" value="Thioredoxin_domain"/>
</dbReference>
<evidence type="ECO:0000256" key="4">
    <source>
        <dbReference type="ARBA" id="ARBA00022862"/>
    </source>
</evidence>
<organism evidence="14 15">
    <name type="scientific">Tunturiibacter empetritectus</name>
    <dbReference type="NCBI Taxonomy" id="3069691"/>
    <lineage>
        <taxon>Bacteria</taxon>
        <taxon>Pseudomonadati</taxon>
        <taxon>Acidobacteriota</taxon>
        <taxon>Terriglobia</taxon>
        <taxon>Terriglobales</taxon>
        <taxon>Acidobacteriaceae</taxon>
        <taxon>Tunturiibacter</taxon>
    </lineage>
</organism>
<dbReference type="Gene3D" id="3.40.30.10">
    <property type="entry name" value="Glutaredoxin"/>
    <property type="match status" value="1"/>
</dbReference>
<comment type="function">
    <text evidence="1">Thiol-specific peroxidase that catalyzes the reduction of hydrogen peroxide and organic hydroperoxides to water and alcohols, respectively. Plays a role in cell protection against oxidative stress by detoxifying peroxides and as sensor of hydrogen peroxide-mediated signaling events.</text>
</comment>
<evidence type="ECO:0000256" key="8">
    <source>
        <dbReference type="ARBA" id="ARBA00032824"/>
    </source>
</evidence>
<name>A0A7W8IE51_9BACT</name>